<dbReference type="InterPro" id="IPR004358">
    <property type="entry name" value="Sig_transdc_His_kin-like_C"/>
</dbReference>
<reference evidence="13" key="1">
    <citation type="submission" date="2022-10" db="EMBL/GenBank/DDBJ databases">
        <title>Complete genome sequence of Schlegelella aquatica LMG 23380.</title>
        <authorList>
            <person name="Musilova J."/>
            <person name="Kourilova X."/>
            <person name="Bezdicek M."/>
            <person name="Hermankova K."/>
            <person name="Obruca S."/>
            <person name="Sedlar K."/>
        </authorList>
    </citation>
    <scope>NUCLEOTIDE SEQUENCE</scope>
    <source>
        <strain evidence="13">LMG 23380</strain>
    </source>
</reference>
<evidence type="ECO:0000256" key="2">
    <source>
        <dbReference type="ARBA" id="ARBA00004651"/>
    </source>
</evidence>
<keyword evidence="8 13" id="KW-0418">Kinase</keyword>
<dbReference type="GO" id="GO:0016301">
    <property type="term" value="F:kinase activity"/>
    <property type="evidence" value="ECO:0007669"/>
    <property type="project" value="UniProtKB-KW"/>
</dbReference>
<dbReference type="Gene3D" id="1.10.287.130">
    <property type="match status" value="1"/>
</dbReference>
<evidence type="ECO:0000259" key="11">
    <source>
        <dbReference type="PROSITE" id="PS50109"/>
    </source>
</evidence>
<dbReference type="SMART" id="SM00387">
    <property type="entry name" value="HATPase_c"/>
    <property type="match status" value="1"/>
</dbReference>
<dbReference type="PRINTS" id="PR00344">
    <property type="entry name" value="BCTRLSENSOR"/>
</dbReference>
<dbReference type="CDD" id="cd00082">
    <property type="entry name" value="HisKA"/>
    <property type="match status" value="1"/>
</dbReference>
<dbReference type="SMART" id="SM00388">
    <property type="entry name" value="HisKA"/>
    <property type="match status" value="1"/>
</dbReference>
<dbReference type="Proteomes" id="UP001163266">
    <property type="component" value="Chromosome"/>
</dbReference>
<dbReference type="InterPro" id="IPR050980">
    <property type="entry name" value="2C_sensor_his_kinase"/>
</dbReference>
<evidence type="ECO:0000256" key="1">
    <source>
        <dbReference type="ARBA" id="ARBA00000085"/>
    </source>
</evidence>
<comment type="subcellular location">
    <subcellularLocation>
        <location evidence="2">Cell membrane</location>
        <topology evidence="2">Multi-pass membrane protein</topology>
    </subcellularLocation>
</comment>
<keyword evidence="6" id="KW-0808">Transferase</keyword>
<evidence type="ECO:0000256" key="6">
    <source>
        <dbReference type="ARBA" id="ARBA00022679"/>
    </source>
</evidence>
<dbReference type="RefSeq" id="WP_264894322.1">
    <property type="nucleotide sequence ID" value="NZ_CP110257.1"/>
</dbReference>
<dbReference type="InterPro" id="IPR003661">
    <property type="entry name" value="HisK_dim/P_dom"/>
</dbReference>
<dbReference type="Pfam" id="PF02518">
    <property type="entry name" value="HATPase_c"/>
    <property type="match status" value="1"/>
</dbReference>
<accession>A0ABY6MWI2</accession>
<dbReference type="PANTHER" id="PTHR44936:SF10">
    <property type="entry name" value="SENSOR PROTEIN RSTB"/>
    <property type="match status" value="1"/>
</dbReference>
<evidence type="ECO:0000256" key="4">
    <source>
        <dbReference type="ARBA" id="ARBA00022475"/>
    </source>
</evidence>
<dbReference type="InterPro" id="IPR036097">
    <property type="entry name" value="HisK_dim/P_sf"/>
</dbReference>
<dbReference type="EMBL" id="CP110257">
    <property type="protein sequence ID" value="UZD56362.1"/>
    <property type="molecule type" value="Genomic_DNA"/>
</dbReference>
<dbReference type="PROSITE" id="PS50885">
    <property type="entry name" value="HAMP"/>
    <property type="match status" value="1"/>
</dbReference>
<keyword evidence="10" id="KW-1133">Transmembrane helix</keyword>
<evidence type="ECO:0000256" key="7">
    <source>
        <dbReference type="ARBA" id="ARBA00022741"/>
    </source>
</evidence>
<evidence type="ECO:0000256" key="9">
    <source>
        <dbReference type="ARBA" id="ARBA00022840"/>
    </source>
</evidence>
<keyword evidence="4" id="KW-1003">Cell membrane</keyword>
<feature type="domain" description="HAMP" evidence="12">
    <location>
        <begin position="196"/>
        <end position="248"/>
    </location>
</feature>
<dbReference type="InterPro" id="IPR003660">
    <property type="entry name" value="HAMP_dom"/>
</dbReference>
<organism evidence="13 14">
    <name type="scientific">Caldimonas aquatica</name>
    <dbReference type="NCBI Taxonomy" id="376175"/>
    <lineage>
        <taxon>Bacteria</taxon>
        <taxon>Pseudomonadati</taxon>
        <taxon>Pseudomonadota</taxon>
        <taxon>Betaproteobacteria</taxon>
        <taxon>Burkholderiales</taxon>
        <taxon>Sphaerotilaceae</taxon>
        <taxon>Caldimonas</taxon>
    </lineage>
</organism>
<name>A0ABY6MWI2_9BURK</name>
<evidence type="ECO:0000256" key="3">
    <source>
        <dbReference type="ARBA" id="ARBA00012438"/>
    </source>
</evidence>
<dbReference type="CDD" id="cd00075">
    <property type="entry name" value="HATPase"/>
    <property type="match status" value="1"/>
</dbReference>
<dbReference type="SUPFAM" id="SSF47384">
    <property type="entry name" value="Homodimeric domain of signal transducing histidine kinase"/>
    <property type="match status" value="1"/>
</dbReference>
<feature type="transmembrane region" description="Helical" evidence="10">
    <location>
        <begin position="180"/>
        <end position="199"/>
    </location>
</feature>
<keyword evidence="10" id="KW-0812">Transmembrane</keyword>
<evidence type="ECO:0000256" key="10">
    <source>
        <dbReference type="SAM" id="Phobius"/>
    </source>
</evidence>
<keyword evidence="10" id="KW-0472">Membrane</keyword>
<evidence type="ECO:0000256" key="8">
    <source>
        <dbReference type="ARBA" id="ARBA00022777"/>
    </source>
</evidence>
<dbReference type="SUPFAM" id="SSF55874">
    <property type="entry name" value="ATPase domain of HSP90 chaperone/DNA topoisomerase II/histidine kinase"/>
    <property type="match status" value="1"/>
</dbReference>
<dbReference type="InterPro" id="IPR005467">
    <property type="entry name" value="His_kinase_dom"/>
</dbReference>
<dbReference type="InterPro" id="IPR036890">
    <property type="entry name" value="HATPase_C_sf"/>
</dbReference>
<dbReference type="EC" id="2.7.13.3" evidence="3"/>
<keyword evidence="5" id="KW-0597">Phosphoprotein</keyword>
<dbReference type="Gene3D" id="3.30.565.10">
    <property type="entry name" value="Histidine kinase-like ATPase, C-terminal domain"/>
    <property type="match status" value="1"/>
</dbReference>
<keyword evidence="9" id="KW-0067">ATP-binding</keyword>
<gene>
    <name evidence="13" type="ORF">OMP39_07315</name>
</gene>
<dbReference type="PROSITE" id="PS50109">
    <property type="entry name" value="HIS_KIN"/>
    <property type="match status" value="1"/>
</dbReference>
<dbReference type="PANTHER" id="PTHR44936">
    <property type="entry name" value="SENSOR PROTEIN CREC"/>
    <property type="match status" value="1"/>
</dbReference>
<evidence type="ECO:0000313" key="14">
    <source>
        <dbReference type="Proteomes" id="UP001163266"/>
    </source>
</evidence>
<evidence type="ECO:0000313" key="13">
    <source>
        <dbReference type="EMBL" id="UZD56362.1"/>
    </source>
</evidence>
<sequence length="471" mass="53020">MVSLHRISFRQLLLVAFLLIAALLAAVSLRGLVTLERLMAQARQSSETSMRLAAEAQTLMDHSVTMERAARQYVVLEDRALWQRYEDAAREAEQVLARLAPDLPPEQVQNWRQRVEQIGRQMQGPRATARVREQALIAAFRELADHNATIALQIRRSTEERTRRLQDELEASRLAFGRQVLIAIAAAVVLALAFGLWLARPFKRLERAIVGLGENRLDQPIDIRGPTDVRQLGRRLEWLRLRLAELDADKARFLRHVSHELKTPLAAMREGVALLEDEVAGPLTANQKEVVRILRENTARLQGQIEDLLRFNAAAFEARRLQRRRVDLTALIQRLLDEQKLQWQAKQLQVRVEGDPAWADVDPDKLGIALGNLLSNAIRFSPAGGTVEWRLSHLGDRLIIDITDEGPGVAPADRERVFEPFYRGERQPEGAARGTGVGLSIVQEYVAAHGGRVQLLPEGPGAHFRIELPHA</sequence>
<comment type="catalytic activity">
    <reaction evidence="1">
        <text>ATP + protein L-histidine = ADP + protein N-phospho-L-histidine.</text>
        <dbReference type="EC" id="2.7.13.3"/>
    </reaction>
</comment>
<keyword evidence="14" id="KW-1185">Reference proteome</keyword>
<dbReference type="Gene3D" id="6.10.340.10">
    <property type="match status" value="1"/>
</dbReference>
<protein>
    <recommendedName>
        <fullName evidence="3">histidine kinase</fullName>
        <ecNumber evidence="3">2.7.13.3</ecNumber>
    </recommendedName>
</protein>
<dbReference type="SMART" id="SM00304">
    <property type="entry name" value="HAMP"/>
    <property type="match status" value="1"/>
</dbReference>
<proteinExistence type="predicted"/>
<evidence type="ECO:0000256" key="5">
    <source>
        <dbReference type="ARBA" id="ARBA00022553"/>
    </source>
</evidence>
<feature type="domain" description="Histidine kinase" evidence="11">
    <location>
        <begin position="256"/>
        <end position="471"/>
    </location>
</feature>
<dbReference type="InterPro" id="IPR003594">
    <property type="entry name" value="HATPase_dom"/>
</dbReference>
<evidence type="ECO:0000259" key="12">
    <source>
        <dbReference type="PROSITE" id="PS50885"/>
    </source>
</evidence>
<keyword evidence="7" id="KW-0547">Nucleotide-binding</keyword>
<dbReference type="Pfam" id="PF00512">
    <property type="entry name" value="HisKA"/>
    <property type="match status" value="1"/>
</dbReference>